<organism evidence="4 5">
    <name type="scientific">Candidatus Yonathbacteria bacterium RIFCSPHIGHO2_01_FULL_51_10</name>
    <dbReference type="NCBI Taxonomy" id="1802723"/>
    <lineage>
        <taxon>Bacteria</taxon>
        <taxon>Candidatus Yonathiibacteriota</taxon>
    </lineage>
</organism>
<feature type="chain" id="PRO_5009584367" description="PKD domain-containing protein" evidence="1">
    <location>
        <begin position="18"/>
        <end position="449"/>
    </location>
</feature>
<sequence length="449" mass="46281">MLVFAFSVMSLGGGARAASAQVMASGQTTVAPASISCTTLVYGLYYGSRDMWTNGEVTNLQNFLFAQGYMQVGATGFFGPITMHAVEQFQASQGISAIGIVGPLTRGAVARVSCGGNPPPQSNLSIYSINPSSGPIGTTVSVTGFGFTNDNTIHFGNGVITHVPITSSIAIACTTDPNCHGGINQTLTFTVPSYLNPACYSAGCMMPSWQVVPDAYNVSVENSNDTSNTMTFLVTGGNSQMSPTVYSVSPTSGPIGTAVTVYGSGFNANDIVLIGGGAITSVSIPGSGTQLSFTLPSGVGPYCAPGYMCAMMLRLLTPGQYQISVKDTFTGATSNSVSFTITSGTSDQTPTISGIDAPASLAVGAIGTWTVHASVPFGSTTNLRYSVLWGDENFGMNAPMMQTSTNAPSSVTFTHAYQTIGTHTAVFTVTNDSGQSATTNSTIMVTPFY</sequence>
<name>A0A1G2SA48_9BACT</name>
<evidence type="ECO:0000313" key="5">
    <source>
        <dbReference type="Proteomes" id="UP000176997"/>
    </source>
</evidence>
<dbReference type="InterPro" id="IPR036366">
    <property type="entry name" value="PGBDSf"/>
</dbReference>
<dbReference type="InterPro" id="IPR002909">
    <property type="entry name" value="IPT_dom"/>
</dbReference>
<feature type="domain" description="Peptidoglycan binding-like" evidence="2">
    <location>
        <begin position="54"/>
        <end position="108"/>
    </location>
</feature>
<evidence type="ECO:0000256" key="1">
    <source>
        <dbReference type="SAM" id="SignalP"/>
    </source>
</evidence>
<feature type="domain" description="IPT/TIG" evidence="3">
    <location>
        <begin position="125"/>
        <end position="191"/>
    </location>
</feature>
<dbReference type="InterPro" id="IPR036365">
    <property type="entry name" value="PGBD-like_sf"/>
</dbReference>
<evidence type="ECO:0008006" key="6">
    <source>
        <dbReference type="Google" id="ProtNLM"/>
    </source>
</evidence>
<dbReference type="InterPro" id="IPR035986">
    <property type="entry name" value="PKD_dom_sf"/>
</dbReference>
<dbReference type="Pfam" id="PF01471">
    <property type="entry name" value="PG_binding_1"/>
    <property type="match status" value="1"/>
</dbReference>
<dbReference type="SUPFAM" id="SSF47090">
    <property type="entry name" value="PGBD-like"/>
    <property type="match status" value="1"/>
</dbReference>
<dbReference type="Gene3D" id="1.10.101.10">
    <property type="entry name" value="PGBD-like superfamily/PGBD"/>
    <property type="match status" value="1"/>
</dbReference>
<dbReference type="InterPro" id="IPR014756">
    <property type="entry name" value="Ig_E-set"/>
</dbReference>
<dbReference type="Pfam" id="PF01833">
    <property type="entry name" value="TIG"/>
    <property type="match status" value="2"/>
</dbReference>
<reference evidence="4 5" key="1">
    <citation type="journal article" date="2016" name="Nat. Commun.">
        <title>Thousands of microbial genomes shed light on interconnected biogeochemical processes in an aquifer system.</title>
        <authorList>
            <person name="Anantharaman K."/>
            <person name="Brown C.T."/>
            <person name="Hug L.A."/>
            <person name="Sharon I."/>
            <person name="Castelle C.J."/>
            <person name="Probst A.J."/>
            <person name="Thomas B.C."/>
            <person name="Singh A."/>
            <person name="Wilkins M.J."/>
            <person name="Karaoz U."/>
            <person name="Brodie E.L."/>
            <person name="Williams K.H."/>
            <person name="Hubbard S.S."/>
            <person name="Banfield J.F."/>
        </authorList>
    </citation>
    <scope>NUCLEOTIDE SEQUENCE [LARGE SCALE GENOMIC DNA]</scope>
</reference>
<dbReference type="SUPFAM" id="SSF81296">
    <property type="entry name" value="E set domains"/>
    <property type="match status" value="2"/>
</dbReference>
<dbReference type="InterPro" id="IPR002477">
    <property type="entry name" value="Peptidoglycan-bd-like"/>
</dbReference>
<dbReference type="AlphaFoldDB" id="A0A1G2SA48"/>
<gene>
    <name evidence="4" type="ORF">A2675_02135</name>
</gene>
<dbReference type="STRING" id="1802723.A2675_02135"/>
<accession>A0A1G2SA48</accession>
<feature type="domain" description="IPT/TIG" evidence="3">
    <location>
        <begin position="243"/>
        <end position="341"/>
    </location>
</feature>
<dbReference type="InterPro" id="IPR013783">
    <property type="entry name" value="Ig-like_fold"/>
</dbReference>
<dbReference type="EMBL" id="MHUS01000006">
    <property type="protein sequence ID" value="OHA81945.1"/>
    <property type="molecule type" value="Genomic_DNA"/>
</dbReference>
<evidence type="ECO:0000259" key="2">
    <source>
        <dbReference type="Pfam" id="PF01471"/>
    </source>
</evidence>
<evidence type="ECO:0000313" key="4">
    <source>
        <dbReference type="EMBL" id="OHA81945.1"/>
    </source>
</evidence>
<dbReference type="SUPFAM" id="SSF49299">
    <property type="entry name" value="PKD domain"/>
    <property type="match status" value="1"/>
</dbReference>
<dbReference type="CDD" id="cd00102">
    <property type="entry name" value="IPT"/>
    <property type="match status" value="2"/>
</dbReference>
<evidence type="ECO:0000259" key="3">
    <source>
        <dbReference type="Pfam" id="PF01833"/>
    </source>
</evidence>
<dbReference type="Gene3D" id="2.60.40.10">
    <property type="entry name" value="Immunoglobulins"/>
    <property type="match status" value="3"/>
</dbReference>
<proteinExistence type="predicted"/>
<dbReference type="Proteomes" id="UP000176997">
    <property type="component" value="Unassembled WGS sequence"/>
</dbReference>
<comment type="caution">
    <text evidence="4">The sequence shown here is derived from an EMBL/GenBank/DDBJ whole genome shotgun (WGS) entry which is preliminary data.</text>
</comment>
<protein>
    <recommendedName>
        <fullName evidence="6">PKD domain-containing protein</fullName>
    </recommendedName>
</protein>
<keyword evidence="1" id="KW-0732">Signal</keyword>
<feature type="signal peptide" evidence="1">
    <location>
        <begin position="1"/>
        <end position="17"/>
    </location>
</feature>